<keyword evidence="11" id="KW-1185">Reference proteome</keyword>
<dbReference type="PROSITE" id="PS00373">
    <property type="entry name" value="GART"/>
    <property type="match status" value="1"/>
</dbReference>
<keyword evidence="3" id="KW-0808">Transferase</keyword>
<evidence type="ECO:0000256" key="5">
    <source>
        <dbReference type="ARBA" id="ARBA00038440"/>
    </source>
</evidence>
<reference evidence="10 11" key="1">
    <citation type="submission" date="2023-01" db="EMBL/GenBank/DDBJ databases">
        <title>Analysis of 21 Apiospora genomes using comparative genomics revels a genus with tremendous synthesis potential of carbohydrate active enzymes and secondary metabolites.</title>
        <authorList>
            <person name="Sorensen T."/>
        </authorList>
    </citation>
    <scope>NUCLEOTIDE SEQUENCE [LARGE SCALE GENOMIC DNA]</scope>
    <source>
        <strain evidence="10 11">CBS 20057</strain>
    </source>
</reference>
<dbReference type="CDD" id="cd08645">
    <property type="entry name" value="FMT_core_GART"/>
    <property type="match status" value="1"/>
</dbReference>
<evidence type="ECO:0000256" key="4">
    <source>
        <dbReference type="ARBA" id="ARBA00022755"/>
    </source>
</evidence>
<evidence type="ECO:0000256" key="2">
    <source>
        <dbReference type="ARBA" id="ARBA00012254"/>
    </source>
</evidence>
<dbReference type="InterPro" id="IPR002376">
    <property type="entry name" value="Formyl_transf_N"/>
</dbReference>
<dbReference type="HAMAP" id="MF_01930">
    <property type="entry name" value="PurN"/>
    <property type="match status" value="1"/>
</dbReference>
<organism evidence="10 11">
    <name type="scientific">Apiospora marii</name>
    <dbReference type="NCBI Taxonomy" id="335849"/>
    <lineage>
        <taxon>Eukaryota</taxon>
        <taxon>Fungi</taxon>
        <taxon>Dikarya</taxon>
        <taxon>Ascomycota</taxon>
        <taxon>Pezizomycotina</taxon>
        <taxon>Sordariomycetes</taxon>
        <taxon>Xylariomycetidae</taxon>
        <taxon>Amphisphaeriales</taxon>
        <taxon>Apiosporaceae</taxon>
        <taxon>Apiospora</taxon>
    </lineage>
</organism>
<evidence type="ECO:0000313" key="10">
    <source>
        <dbReference type="EMBL" id="KAK8026728.1"/>
    </source>
</evidence>
<name>A0ABR1S5T6_9PEZI</name>
<dbReference type="EMBL" id="JAQQWI010000007">
    <property type="protein sequence ID" value="KAK8026728.1"/>
    <property type="molecule type" value="Genomic_DNA"/>
</dbReference>
<proteinExistence type="inferred from homology"/>
<feature type="domain" description="Formyl transferase N-terminal" evidence="9">
    <location>
        <begin position="6"/>
        <end position="208"/>
    </location>
</feature>
<gene>
    <name evidence="10" type="ORF">PG991_003784</name>
</gene>
<evidence type="ECO:0000256" key="6">
    <source>
        <dbReference type="ARBA" id="ARBA00041324"/>
    </source>
</evidence>
<dbReference type="PANTHER" id="PTHR43369:SF2">
    <property type="entry name" value="PHOSPHORIBOSYLGLYCINAMIDE FORMYLTRANSFERASE"/>
    <property type="match status" value="1"/>
</dbReference>
<dbReference type="PANTHER" id="PTHR43369">
    <property type="entry name" value="PHOSPHORIBOSYLGLYCINAMIDE FORMYLTRANSFERASE"/>
    <property type="match status" value="1"/>
</dbReference>
<keyword evidence="4" id="KW-0658">Purine biosynthesis</keyword>
<dbReference type="InterPro" id="IPR001555">
    <property type="entry name" value="GART_AS"/>
</dbReference>
<comment type="catalytic activity">
    <reaction evidence="8">
        <text>N(1)-(5-phospho-beta-D-ribosyl)glycinamide + (6R)-10-formyltetrahydrofolate = N(2)-formyl-N(1)-(5-phospho-beta-D-ribosyl)glycinamide + (6S)-5,6,7,8-tetrahydrofolate + H(+)</text>
        <dbReference type="Rhea" id="RHEA:15053"/>
        <dbReference type="ChEBI" id="CHEBI:15378"/>
        <dbReference type="ChEBI" id="CHEBI:57453"/>
        <dbReference type="ChEBI" id="CHEBI:143788"/>
        <dbReference type="ChEBI" id="CHEBI:147286"/>
        <dbReference type="ChEBI" id="CHEBI:195366"/>
        <dbReference type="EC" id="2.1.2.2"/>
    </reaction>
</comment>
<evidence type="ECO:0000256" key="7">
    <source>
        <dbReference type="ARBA" id="ARBA00041682"/>
    </source>
</evidence>
<dbReference type="SUPFAM" id="SSF53328">
    <property type="entry name" value="Formyltransferase"/>
    <property type="match status" value="1"/>
</dbReference>
<accession>A0ABR1S5T6</accession>
<dbReference type="InterPro" id="IPR004607">
    <property type="entry name" value="GART"/>
</dbReference>
<comment type="pathway">
    <text evidence="1">Purine metabolism; IMP biosynthesis via de novo pathway; N(2)-formyl-N(1)-(5-phospho-D-ribosyl)glycinamide from N(1)-(5-phospho-D-ribosyl)glycinamide (10-formyl THF route): step 1/1.</text>
</comment>
<dbReference type="Gene3D" id="3.40.50.170">
    <property type="entry name" value="Formyl transferase, N-terminal domain"/>
    <property type="match status" value="1"/>
</dbReference>
<dbReference type="EC" id="2.1.2.2" evidence="2"/>
<dbReference type="Proteomes" id="UP001396898">
    <property type="component" value="Unassembled WGS sequence"/>
</dbReference>
<dbReference type="Pfam" id="PF00551">
    <property type="entry name" value="Formyl_trans_N"/>
    <property type="match status" value="1"/>
</dbReference>
<evidence type="ECO:0000256" key="8">
    <source>
        <dbReference type="ARBA" id="ARBA00047664"/>
    </source>
</evidence>
<protein>
    <recommendedName>
        <fullName evidence="2">phosphoribosylglycinamide formyltransferase 1</fullName>
        <ecNumber evidence="2">2.1.2.2</ecNumber>
    </recommendedName>
    <alternativeName>
        <fullName evidence="7">5'-phosphoribosylglycinamide transformylase</fullName>
    </alternativeName>
    <alternativeName>
        <fullName evidence="6">GAR transformylase</fullName>
    </alternativeName>
</protein>
<dbReference type="NCBIfam" id="TIGR00639">
    <property type="entry name" value="PurN"/>
    <property type="match status" value="1"/>
</dbReference>
<evidence type="ECO:0000259" key="9">
    <source>
        <dbReference type="Pfam" id="PF00551"/>
    </source>
</evidence>
<comment type="similarity">
    <text evidence="5">Belongs to the GART family.</text>
</comment>
<sequence length="223" mass="24373">MATPARISVLCSGNGSNLQALIDACDSGRIPGKIVRVTVNRKTAYATTRAEKAGIPTAYFNLVKDGFQVAGEKDPLKIKEARSKYDSALAQRILEDKPELVVLAGWMHIFSEAFLRPLKAVGISVINLHPALPGKYDGAGAIERAYEDFKAGKLENNTTGLMIHEVIEQVDRGDTILQQTIKIEEGDSLEGLTSRIHDLEHKLIVEATALKSQEIVDKRQAQP</sequence>
<comment type="caution">
    <text evidence="10">The sequence shown here is derived from an EMBL/GenBank/DDBJ whole genome shotgun (WGS) entry which is preliminary data.</text>
</comment>
<dbReference type="InterPro" id="IPR036477">
    <property type="entry name" value="Formyl_transf_N_sf"/>
</dbReference>
<evidence type="ECO:0000256" key="3">
    <source>
        <dbReference type="ARBA" id="ARBA00022679"/>
    </source>
</evidence>
<evidence type="ECO:0000313" key="11">
    <source>
        <dbReference type="Proteomes" id="UP001396898"/>
    </source>
</evidence>
<evidence type="ECO:0000256" key="1">
    <source>
        <dbReference type="ARBA" id="ARBA00005054"/>
    </source>
</evidence>